<accession>A0A814TCY7</accession>
<dbReference type="AlphaFoldDB" id="A0A814TCY7"/>
<protein>
    <submittedName>
        <fullName evidence="2">Uncharacterized protein</fullName>
    </submittedName>
</protein>
<name>A0A814TCY7_9BILA</name>
<dbReference type="Proteomes" id="UP000663829">
    <property type="component" value="Unassembled WGS sequence"/>
</dbReference>
<dbReference type="Proteomes" id="UP000681722">
    <property type="component" value="Unassembled WGS sequence"/>
</dbReference>
<sequence length="396" mass="44876">MFEFQQYLLRHFKIEQNIPSNTSIMTNSSDYIIHDRLHLPVVRERSLSPDSLERNKTTPSIIHRYDATSADEDSLDENDMDHCSGSKYSRKTNNNVRDILKTLTSRGFIDTYSTSMIATTSTNGNNHHQQSSNTIDWDFNDEINADSIHVDNDDLSDGGDYVNGNIDSGYGILDGYEEDVDFQFVSNTTAVTPVPTKSPSSHYNRLHHLDTISEVASEEERRAAKSLKYQHNATISTTISTSSTTVDDDLSTLSDASPSMDYSEQEIVPAQQAINVLNELLNSCNKNTMNNNKLRSFDIETTKQLNDEPTRRKRRFIENHILLNNNNNLSLTKTEHRQVSSSTGDTLARLRNITKMFNKPDDEIDTPELQKVERQAPSEKLKNTFKNSDPGPVNLF</sequence>
<dbReference type="EMBL" id="CAJOBC010007099">
    <property type="protein sequence ID" value="CAF3921250.1"/>
    <property type="molecule type" value="Genomic_DNA"/>
</dbReference>
<evidence type="ECO:0000313" key="4">
    <source>
        <dbReference type="Proteomes" id="UP000663829"/>
    </source>
</evidence>
<comment type="caution">
    <text evidence="2">The sequence shown here is derived from an EMBL/GenBank/DDBJ whole genome shotgun (WGS) entry which is preliminary data.</text>
</comment>
<dbReference type="EMBL" id="CAJNOQ010007100">
    <property type="protein sequence ID" value="CAF1157835.1"/>
    <property type="molecule type" value="Genomic_DNA"/>
</dbReference>
<evidence type="ECO:0000313" key="2">
    <source>
        <dbReference type="EMBL" id="CAF1157835.1"/>
    </source>
</evidence>
<evidence type="ECO:0000313" key="3">
    <source>
        <dbReference type="EMBL" id="CAF3921250.1"/>
    </source>
</evidence>
<feature type="region of interest" description="Disordered" evidence="1">
    <location>
        <begin position="358"/>
        <end position="396"/>
    </location>
</feature>
<keyword evidence="4" id="KW-1185">Reference proteome</keyword>
<evidence type="ECO:0000256" key="1">
    <source>
        <dbReference type="SAM" id="MobiDB-lite"/>
    </source>
</evidence>
<feature type="compositionally biased region" description="Basic and acidic residues" evidence="1">
    <location>
        <begin position="368"/>
        <end position="382"/>
    </location>
</feature>
<proteinExistence type="predicted"/>
<gene>
    <name evidence="2" type="ORF">GPM918_LOCUS21520</name>
    <name evidence="3" type="ORF">SRO942_LOCUS21517</name>
</gene>
<organism evidence="2 4">
    <name type="scientific">Didymodactylos carnosus</name>
    <dbReference type="NCBI Taxonomy" id="1234261"/>
    <lineage>
        <taxon>Eukaryota</taxon>
        <taxon>Metazoa</taxon>
        <taxon>Spiralia</taxon>
        <taxon>Gnathifera</taxon>
        <taxon>Rotifera</taxon>
        <taxon>Eurotatoria</taxon>
        <taxon>Bdelloidea</taxon>
        <taxon>Philodinida</taxon>
        <taxon>Philodinidae</taxon>
        <taxon>Didymodactylos</taxon>
    </lineage>
</organism>
<reference evidence="2" key="1">
    <citation type="submission" date="2021-02" db="EMBL/GenBank/DDBJ databases">
        <authorList>
            <person name="Nowell W R."/>
        </authorList>
    </citation>
    <scope>NUCLEOTIDE SEQUENCE</scope>
</reference>